<evidence type="ECO:0000313" key="4">
    <source>
        <dbReference type="Proteomes" id="UP000740926"/>
    </source>
</evidence>
<dbReference type="Proteomes" id="UP000740926">
    <property type="component" value="Unassembled WGS sequence"/>
</dbReference>
<dbReference type="PANTHER" id="PTHR43173">
    <property type="entry name" value="ABC1 FAMILY PROTEIN"/>
    <property type="match status" value="1"/>
</dbReference>
<evidence type="ECO:0000256" key="1">
    <source>
        <dbReference type="ARBA" id="ARBA00009670"/>
    </source>
</evidence>
<dbReference type="CDD" id="cd13969">
    <property type="entry name" value="ADCK1-like"/>
    <property type="match status" value="1"/>
</dbReference>
<dbReference type="SUPFAM" id="SSF51197">
    <property type="entry name" value="Clavaminate synthase-like"/>
    <property type="match status" value="1"/>
</dbReference>
<dbReference type="GO" id="GO:0005743">
    <property type="term" value="C:mitochondrial inner membrane"/>
    <property type="evidence" value="ECO:0007669"/>
    <property type="project" value="TreeGrafter"/>
</dbReference>
<dbReference type="PROSITE" id="PS51184">
    <property type="entry name" value="JMJC"/>
    <property type="match status" value="1"/>
</dbReference>
<dbReference type="SMART" id="SM00558">
    <property type="entry name" value="JmjC"/>
    <property type="match status" value="1"/>
</dbReference>
<dbReference type="InterPro" id="IPR045307">
    <property type="entry name" value="ADCK1_dom"/>
</dbReference>
<evidence type="ECO:0000259" key="2">
    <source>
        <dbReference type="PROSITE" id="PS51184"/>
    </source>
</evidence>
<dbReference type="InterPro" id="IPR014710">
    <property type="entry name" value="RmlC-like_jellyroll"/>
</dbReference>
<evidence type="ECO:0000313" key="3">
    <source>
        <dbReference type="EMBL" id="KAG1576098.1"/>
    </source>
</evidence>
<dbReference type="AlphaFoldDB" id="A0A9P6ZF85"/>
<name>A0A9P6ZF85_9FUNG</name>
<organism evidence="3 4">
    <name type="scientific">Rhizopus delemar</name>
    <dbReference type="NCBI Taxonomy" id="936053"/>
    <lineage>
        <taxon>Eukaryota</taxon>
        <taxon>Fungi</taxon>
        <taxon>Fungi incertae sedis</taxon>
        <taxon>Mucoromycota</taxon>
        <taxon>Mucoromycotina</taxon>
        <taxon>Mucoromycetes</taxon>
        <taxon>Mucorales</taxon>
        <taxon>Mucorineae</taxon>
        <taxon>Rhizopodaceae</taxon>
        <taxon>Rhizopus</taxon>
    </lineage>
</organism>
<dbReference type="InterPro" id="IPR004147">
    <property type="entry name" value="ABC1_dom"/>
</dbReference>
<feature type="domain" description="JmjC" evidence="2">
    <location>
        <begin position="129"/>
        <end position="311"/>
    </location>
</feature>
<dbReference type="SUPFAM" id="SSF56112">
    <property type="entry name" value="Protein kinase-like (PK-like)"/>
    <property type="match status" value="1"/>
</dbReference>
<dbReference type="GO" id="GO:0055088">
    <property type="term" value="P:lipid homeostasis"/>
    <property type="evidence" value="ECO:0007669"/>
    <property type="project" value="TreeGrafter"/>
</dbReference>
<proteinExistence type="inferred from homology"/>
<comment type="similarity">
    <text evidence="1">Belongs to the protein kinase superfamily. ADCK protein kinase family.</text>
</comment>
<dbReference type="GO" id="GO:0007005">
    <property type="term" value="P:mitochondrion organization"/>
    <property type="evidence" value="ECO:0007669"/>
    <property type="project" value="TreeGrafter"/>
</dbReference>
<dbReference type="Pfam" id="PF13621">
    <property type="entry name" value="Cupin_8"/>
    <property type="match status" value="1"/>
</dbReference>
<keyword evidence="4" id="KW-1185">Reference proteome</keyword>
<dbReference type="Gene3D" id="2.60.120.10">
    <property type="entry name" value="Jelly Rolls"/>
    <property type="match status" value="1"/>
</dbReference>
<sequence length="943" mass="108667">MPSLEDIEKVFTSYVKEYQEINGTYVRVYDNPPTALEFLRTSVQSNRPAIIKGAFDHWPARTAWSNEYLRTKMGKSTVTVAVTPNGYADAVTFDPVTQKEYFVMPHEQKMSFNSFLDIIEGKQQSQNANYISLQNGSLPVEYSALENDVDKDIAWCSEALGKKPDAVNFWFGDDKSITSLHKDPYENCYAVIRGQKEFILFPPSEYYCMHESVYQNAIYEPNKETNLLEIKPIDSSTPWIPVNPLCPDMDRFPRFKNACPIKVTVDEGDLLYLPALWFHQVLQKGQEGVIAINYWYDMDYSHILFPTMNLYRKLLTGVIENNHSHPPPIEYNVLFTQPPLLLRRNTSATVKRPNAFRKILQGAGLITLVTAGTVGIGGTVLYQNNDRFRHVVKALERCSVAGAVGAHVAYDYYRTLSKDYENELELEQAKSHCHQRSADRVLLAIQRLGGIYVKLGQHISVMQYILPSEWCQTMAILQDKCDSTPPEDIKALFMSDYGVPVEDIFEEFDWTPLGVASLAQVHRAKLKKGVVEDEEEQDRWVAVKLQHPYLDDYCKVDMETVSFIIEIVKKVFPEFGFGWLADEMRESLPKELDFVHEAENSQRVQANFYEDCIRKEFALVVPKVIWAKRRIMCMEFITGARIDDLDYMKHHNIDPNEVSKELTRVFSEMIFVHGFVHCDPHPGNVFVRPAKDPKHSKYNFDLVLLDHGLYRELSNELRSNYAHLWTSLIKGNEQGIRTYSYKVAGTEGYQLFACMLTGREWETINQSDLNSARTVQEVSRMTEGAIERIVEVADILGKLPRVVLLLLKTNDLLRHVDEKLSNTHDERMTYVIMGSYCSKAVWLDTKRHILEKVRTYGLSFHLLKELVKAWWQHESLAYSLWLYQLAAKCPATAKIENKTARSYVEKYLGFGEWIFDMTVVYLNHSAYFINRGASSNKRTTQEE</sequence>
<dbReference type="InterPro" id="IPR013726">
    <property type="entry name" value="Mitofissin"/>
</dbReference>
<gene>
    <name evidence="3" type="ORF">G6F50_000505</name>
</gene>
<dbReference type="Pfam" id="PF08520">
    <property type="entry name" value="Mitofissin"/>
    <property type="match status" value="1"/>
</dbReference>
<dbReference type="InterPro" id="IPR041667">
    <property type="entry name" value="Cupin_8"/>
</dbReference>
<accession>A0A9P6ZF85</accession>
<dbReference type="PANTHER" id="PTHR43173:SF19">
    <property type="entry name" value="AARF DOMAIN-CONTAINING PROTEIN KINASE 1"/>
    <property type="match status" value="1"/>
</dbReference>
<dbReference type="InterPro" id="IPR011009">
    <property type="entry name" value="Kinase-like_dom_sf"/>
</dbReference>
<protein>
    <recommendedName>
        <fullName evidence="2">JmjC domain-containing protein</fullName>
    </recommendedName>
</protein>
<reference evidence="3 4" key="1">
    <citation type="journal article" date="2020" name="Microb. Genom.">
        <title>Genetic diversity of clinical and environmental Mucorales isolates obtained from an investigation of mucormycosis cases among solid organ transplant recipients.</title>
        <authorList>
            <person name="Nguyen M.H."/>
            <person name="Kaul D."/>
            <person name="Muto C."/>
            <person name="Cheng S.J."/>
            <person name="Richter R.A."/>
            <person name="Bruno V.M."/>
            <person name="Liu G."/>
            <person name="Beyhan S."/>
            <person name="Sundermann A.J."/>
            <person name="Mounaud S."/>
            <person name="Pasculle A.W."/>
            <person name="Nierman W.C."/>
            <person name="Driscoll E."/>
            <person name="Cumbie R."/>
            <person name="Clancy C.J."/>
            <person name="Dupont C.L."/>
        </authorList>
    </citation>
    <scope>NUCLEOTIDE SEQUENCE [LARGE SCALE GENOMIC DNA]</scope>
    <source>
        <strain evidence="3 4">GL24</strain>
    </source>
</reference>
<comment type="caution">
    <text evidence="3">The sequence shown here is derived from an EMBL/GenBank/DDBJ whole genome shotgun (WGS) entry which is preliminary data.</text>
</comment>
<dbReference type="EMBL" id="JAANIU010000030">
    <property type="protein sequence ID" value="KAG1576098.1"/>
    <property type="molecule type" value="Genomic_DNA"/>
</dbReference>
<dbReference type="Pfam" id="PF03109">
    <property type="entry name" value="ABC1"/>
    <property type="match status" value="1"/>
</dbReference>
<dbReference type="InterPro" id="IPR051130">
    <property type="entry name" value="Mito_struct-func_regulator"/>
</dbReference>
<dbReference type="InterPro" id="IPR003347">
    <property type="entry name" value="JmjC_dom"/>
</dbReference>